<evidence type="ECO:0000313" key="3">
    <source>
        <dbReference type="EMBL" id="RZH66263.1"/>
    </source>
</evidence>
<dbReference type="InterPro" id="IPR055997">
    <property type="entry name" value="DUF7575"/>
</dbReference>
<dbReference type="RefSeq" id="WP_130171798.1">
    <property type="nucleotide sequence ID" value="NZ_SHMR01000011.1"/>
</dbReference>
<sequence length="145" mass="15493">MTWFRALLAAGLSVIMPGAGHVLVRDWLRAALFAGLFLSVSAVFLPIDQLSAVGPITSVSDVNAYADVMAEETDVIAQFFLSFIALFAAIDATFRALGHSPGGTDGAEGPTCPECGKEIDEDLQFCHWCTTRLEPAEPESETNDV</sequence>
<keyword evidence="1" id="KW-1133">Transmembrane helix</keyword>
<evidence type="ECO:0000256" key="1">
    <source>
        <dbReference type="SAM" id="Phobius"/>
    </source>
</evidence>
<dbReference type="STRING" id="222984.GCA_000731985_02790"/>
<evidence type="ECO:0000259" key="2">
    <source>
        <dbReference type="Pfam" id="PF24460"/>
    </source>
</evidence>
<proteinExistence type="predicted"/>
<evidence type="ECO:0000313" key="4">
    <source>
        <dbReference type="Proteomes" id="UP000292704"/>
    </source>
</evidence>
<dbReference type="AlphaFoldDB" id="A0A482XWE2"/>
<accession>A0A482XWE2</accession>
<feature type="transmembrane region" description="Helical" evidence="1">
    <location>
        <begin position="30"/>
        <end position="47"/>
    </location>
</feature>
<dbReference type="OrthoDB" id="204947at2157"/>
<name>A0A482XWE2_9EURY</name>
<organism evidence="3 4">
    <name type="scientific">Natrinema altunense</name>
    <dbReference type="NCBI Taxonomy" id="222984"/>
    <lineage>
        <taxon>Archaea</taxon>
        <taxon>Methanobacteriati</taxon>
        <taxon>Methanobacteriota</taxon>
        <taxon>Stenosarchaea group</taxon>
        <taxon>Halobacteria</taxon>
        <taxon>Halobacteriales</taxon>
        <taxon>Natrialbaceae</taxon>
        <taxon>Natrinema</taxon>
    </lineage>
</organism>
<reference evidence="3 4" key="1">
    <citation type="submission" date="2019-02" db="EMBL/GenBank/DDBJ databases">
        <title>Genome analysis provides insights into bioremediation potentialities and Haloocin production by Natrinema altunense strain 4.1R isolated from Chott Douz in Tunisian desert.</title>
        <authorList>
            <person name="Najjari A."/>
            <person name="Youssef N."/>
            <person name="Ben Dhia O."/>
            <person name="Ferjani R."/>
            <person name="El Hidri D."/>
            <person name="Ouzari H.I."/>
            <person name="Cherif A."/>
        </authorList>
    </citation>
    <scope>NUCLEOTIDE SEQUENCE [LARGE SCALE GENOMIC DNA]</scope>
    <source>
        <strain evidence="3 4">4.1R</strain>
    </source>
</reference>
<comment type="caution">
    <text evidence="3">The sequence shown here is derived from an EMBL/GenBank/DDBJ whole genome shotgun (WGS) entry which is preliminary data.</text>
</comment>
<dbReference type="Proteomes" id="UP000292704">
    <property type="component" value="Unassembled WGS sequence"/>
</dbReference>
<protein>
    <submittedName>
        <fullName evidence="3">Zinc ribbon domain-containing protein</fullName>
    </submittedName>
</protein>
<feature type="domain" description="DUF7575" evidence="2">
    <location>
        <begin position="108"/>
        <end position="134"/>
    </location>
</feature>
<dbReference type="EMBL" id="SHMR01000011">
    <property type="protein sequence ID" value="RZH66263.1"/>
    <property type="molecule type" value="Genomic_DNA"/>
</dbReference>
<keyword evidence="1" id="KW-0812">Transmembrane</keyword>
<gene>
    <name evidence="3" type="ORF">ELS17_18045</name>
</gene>
<keyword evidence="1" id="KW-0472">Membrane</keyword>
<dbReference type="Pfam" id="PF24460">
    <property type="entry name" value="DUF7575"/>
    <property type="match status" value="1"/>
</dbReference>